<evidence type="ECO:0000256" key="7">
    <source>
        <dbReference type="ARBA" id="ARBA00023306"/>
    </source>
</evidence>
<comment type="subcellular location">
    <subcellularLocation>
        <location evidence="1">Nucleus</location>
    </subcellularLocation>
</comment>
<keyword evidence="5" id="KW-0067">ATP-binding</keyword>
<feature type="compositionally biased region" description="Acidic residues" evidence="8">
    <location>
        <begin position="16"/>
        <end position="26"/>
    </location>
</feature>
<sequence>MGPRAVRRKAVVVSSDAEDGNDDNVEAVDSVGTSVKSQKPSSGKLKSVRFGSPPASTATKHRKETPQPSPQKSKSKARSNAKDSPKQSGKPIYSFFNAATQRQQASQSSTGSDKAAILHHEVEAIEDDSDDGGSRKESSTTTLSQGSSTALAVRKRKFGRTQSFEDEASLPPAASQKFRKTSNDDKKASFANPKDDKRPWTERFAPADISELAVHKRKVADVRGWLETTFRGKRHKILVLKGPAGTGKTTTVRLLARELGIELLEWRDPGAVESDGTSSAAARFEEFVVRAGKVSGLKLTTGSKIETKDFSPAANDENDREQRPQAILVEEFPNTFSRTSSVLQSFRSTLAQYVSTTVSSDHMPTPMIMVISETLLSTNTATADSFTAHRLLGPELNTNPYINIIEFNPIAHTYMVKALETIVVKEARKSGRHRTPGPQIIERLAESGDIRSAVSSLEFLCVRGDDGQWSSKVTFTKPKTSKLSKNLPPLTNAEEEAMKLISNRESSLGIFHAVGKVVYNKRTDTADRSGLTQPPAWLPQHRRSKVPETNPDSLIDELGTDTSTFVASLHENYILSCGTASAEETLDSVSGCIDDMSDADLMSLDRISFGTRAFSGSAADNLRQDELAFQVAVRGVLFSLPYPVHRAEPTNGRRGDAFKMFYPASLRLWRKREELEEKLDVVTRKLADKGAAGAAKSRATKSQSANGVEGWRNNSSLNSASHAGSTQDVDVQPQLSKEAKHEMLMDRLPYLAQILSGPKASPLSRTLRERVTAITRLDGLSLPDDDEDADMEESEAAENVEQWSTDRPDLDSSRTTTSPRKRRPPEKPPIIFEGVKLPSMESQVDNLVLEDDDIED</sequence>
<feature type="region of interest" description="Disordered" evidence="8">
    <location>
        <begin position="1"/>
        <end position="200"/>
    </location>
</feature>
<dbReference type="SUPFAM" id="SSF52540">
    <property type="entry name" value="P-loop containing nucleoside triphosphate hydrolases"/>
    <property type="match status" value="1"/>
</dbReference>
<dbReference type="GO" id="GO:0003682">
    <property type="term" value="F:chromatin binding"/>
    <property type="evidence" value="ECO:0007669"/>
    <property type="project" value="TreeGrafter"/>
</dbReference>
<keyword evidence="7" id="KW-0131">Cell cycle</keyword>
<dbReference type="GO" id="GO:0003689">
    <property type="term" value="F:DNA clamp loader activity"/>
    <property type="evidence" value="ECO:0007669"/>
    <property type="project" value="TreeGrafter"/>
</dbReference>
<keyword evidence="3" id="KW-0547">Nucleotide-binding</keyword>
<accession>A0A8H6VNQ4</accession>
<evidence type="ECO:0000256" key="3">
    <source>
        <dbReference type="ARBA" id="ARBA00022741"/>
    </source>
</evidence>
<keyword evidence="11" id="KW-1185">Reference proteome</keyword>
<dbReference type="InterPro" id="IPR027417">
    <property type="entry name" value="P-loop_NTPase"/>
</dbReference>
<protein>
    <submittedName>
        <fullName evidence="10">Cell cycle checkpoint protein RAD17</fullName>
    </submittedName>
</protein>
<dbReference type="InterPro" id="IPR004582">
    <property type="entry name" value="Checkpoint_prot_Rad17_Rad24"/>
</dbReference>
<evidence type="ECO:0000256" key="5">
    <source>
        <dbReference type="ARBA" id="ARBA00022840"/>
    </source>
</evidence>
<dbReference type="Gene3D" id="3.40.50.300">
    <property type="entry name" value="P-loop containing nucleotide triphosphate hydrolases"/>
    <property type="match status" value="1"/>
</dbReference>
<dbReference type="OrthoDB" id="10265971at2759"/>
<keyword evidence="6" id="KW-0539">Nucleus</keyword>
<dbReference type="EMBL" id="JABCIY010000019">
    <property type="protein sequence ID" value="KAF7197022.1"/>
    <property type="molecule type" value="Genomic_DNA"/>
</dbReference>
<dbReference type="Pfam" id="PF03215">
    <property type="entry name" value="Rad17"/>
    <property type="match status" value="1"/>
</dbReference>
<evidence type="ECO:0000313" key="10">
    <source>
        <dbReference type="EMBL" id="KAF7197022.1"/>
    </source>
</evidence>
<name>A0A8H6VNQ4_9PEZI</name>
<keyword evidence="4" id="KW-0227">DNA damage</keyword>
<organism evidence="10 11">
    <name type="scientific">Pseudocercospora fuligena</name>
    <dbReference type="NCBI Taxonomy" id="685502"/>
    <lineage>
        <taxon>Eukaryota</taxon>
        <taxon>Fungi</taxon>
        <taxon>Dikarya</taxon>
        <taxon>Ascomycota</taxon>
        <taxon>Pezizomycotina</taxon>
        <taxon>Dothideomycetes</taxon>
        <taxon>Dothideomycetidae</taxon>
        <taxon>Mycosphaerellales</taxon>
        <taxon>Mycosphaerellaceae</taxon>
        <taxon>Pseudocercospora</taxon>
    </lineage>
</organism>
<comment type="caution">
    <text evidence="10">The sequence shown here is derived from an EMBL/GenBank/DDBJ whole genome shotgun (WGS) entry which is preliminary data.</text>
</comment>
<feature type="compositionally biased region" description="Polar residues" evidence="8">
    <location>
        <begin position="712"/>
        <end position="731"/>
    </location>
</feature>
<evidence type="ECO:0000256" key="4">
    <source>
        <dbReference type="ARBA" id="ARBA00022763"/>
    </source>
</evidence>
<feature type="domain" description="Checkpoint protein RAD24-like helical bundle" evidence="9">
    <location>
        <begin position="505"/>
        <end position="605"/>
    </location>
</feature>
<dbReference type="Proteomes" id="UP000660729">
    <property type="component" value="Unassembled WGS sequence"/>
</dbReference>
<comment type="similarity">
    <text evidence="2">Belongs to the rad17/RAD24 family.</text>
</comment>
<feature type="compositionally biased region" description="Basic residues" evidence="8">
    <location>
        <begin position="1"/>
        <end position="10"/>
    </location>
</feature>
<reference evidence="10" key="1">
    <citation type="submission" date="2020-04" db="EMBL/GenBank/DDBJ databases">
        <title>Draft genome resource of the tomato pathogen Pseudocercospora fuligena.</title>
        <authorList>
            <person name="Zaccaron A."/>
        </authorList>
    </citation>
    <scope>NUCLEOTIDE SEQUENCE</scope>
    <source>
        <strain evidence="10">PF001</strain>
    </source>
</reference>
<evidence type="ECO:0000259" key="9">
    <source>
        <dbReference type="Pfam" id="PF25812"/>
    </source>
</evidence>
<feature type="compositionally biased region" description="Polar residues" evidence="8">
    <location>
        <begin position="31"/>
        <end position="41"/>
    </location>
</feature>
<evidence type="ECO:0000256" key="2">
    <source>
        <dbReference type="ARBA" id="ARBA00006168"/>
    </source>
</evidence>
<dbReference type="GO" id="GO:0033314">
    <property type="term" value="P:mitotic DNA replication checkpoint signaling"/>
    <property type="evidence" value="ECO:0007669"/>
    <property type="project" value="TreeGrafter"/>
</dbReference>
<feature type="compositionally biased region" description="Basic and acidic residues" evidence="8">
    <location>
        <begin position="181"/>
        <end position="200"/>
    </location>
</feature>
<dbReference type="GO" id="GO:0000077">
    <property type="term" value="P:DNA damage checkpoint signaling"/>
    <property type="evidence" value="ECO:0007669"/>
    <property type="project" value="TreeGrafter"/>
</dbReference>
<evidence type="ECO:0000256" key="6">
    <source>
        <dbReference type="ARBA" id="ARBA00023242"/>
    </source>
</evidence>
<feature type="region of interest" description="Disordered" evidence="8">
    <location>
        <begin position="778"/>
        <end position="856"/>
    </location>
</feature>
<proteinExistence type="inferred from homology"/>
<feature type="compositionally biased region" description="Low complexity" evidence="8">
    <location>
        <begin position="139"/>
        <end position="149"/>
    </location>
</feature>
<gene>
    <name evidence="10" type="ORF">HII31_01447</name>
</gene>
<evidence type="ECO:0000256" key="1">
    <source>
        <dbReference type="ARBA" id="ARBA00004123"/>
    </source>
</evidence>
<dbReference type="AlphaFoldDB" id="A0A8H6VNQ4"/>
<dbReference type="PANTHER" id="PTHR12172:SF0">
    <property type="entry name" value="CELL CYCLE CHECKPOINT PROTEIN RAD17"/>
    <property type="match status" value="1"/>
</dbReference>
<dbReference type="PANTHER" id="PTHR12172">
    <property type="entry name" value="CELL CYCLE CHECKPOINT PROTEIN RAD17"/>
    <property type="match status" value="1"/>
</dbReference>
<dbReference type="Pfam" id="PF25812">
    <property type="entry name" value="RAD24_helical"/>
    <property type="match status" value="1"/>
</dbReference>
<dbReference type="GO" id="GO:0006281">
    <property type="term" value="P:DNA repair"/>
    <property type="evidence" value="ECO:0007669"/>
    <property type="project" value="InterPro"/>
</dbReference>
<dbReference type="GO" id="GO:0005524">
    <property type="term" value="F:ATP binding"/>
    <property type="evidence" value="ECO:0007669"/>
    <property type="project" value="UniProtKB-KW"/>
</dbReference>
<evidence type="ECO:0000256" key="8">
    <source>
        <dbReference type="SAM" id="MobiDB-lite"/>
    </source>
</evidence>
<feature type="region of interest" description="Disordered" evidence="8">
    <location>
        <begin position="526"/>
        <end position="553"/>
    </location>
</feature>
<feature type="region of interest" description="Disordered" evidence="8">
    <location>
        <begin position="690"/>
        <end position="731"/>
    </location>
</feature>
<feature type="compositionally biased region" description="Low complexity" evidence="8">
    <location>
        <begin position="690"/>
        <end position="702"/>
    </location>
</feature>
<evidence type="ECO:0000313" key="11">
    <source>
        <dbReference type="Proteomes" id="UP000660729"/>
    </source>
</evidence>
<dbReference type="InterPro" id="IPR057927">
    <property type="entry name" value="RAD24-like_helical"/>
</dbReference>
<feature type="compositionally biased region" description="Acidic residues" evidence="8">
    <location>
        <begin position="783"/>
        <end position="798"/>
    </location>
</feature>
<feature type="compositionally biased region" description="Low complexity" evidence="8">
    <location>
        <begin position="98"/>
        <end position="112"/>
    </location>
</feature>
<dbReference type="GO" id="GO:0005634">
    <property type="term" value="C:nucleus"/>
    <property type="evidence" value="ECO:0007669"/>
    <property type="project" value="UniProtKB-SubCell"/>
</dbReference>